<dbReference type="STRING" id="1802701.A3A33_01190"/>
<proteinExistence type="predicted"/>
<dbReference type="Proteomes" id="UP000179047">
    <property type="component" value="Unassembled WGS sequence"/>
</dbReference>
<evidence type="ECO:0000313" key="1">
    <source>
        <dbReference type="EMBL" id="OGN29920.1"/>
    </source>
</evidence>
<dbReference type="EMBL" id="MGKP01000001">
    <property type="protein sequence ID" value="OGN29920.1"/>
    <property type="molecule type" value="Genomic_DNA"/>
</dbReference>
<gene>
    <name evidence="1" type="ORF">A3A33_01190</name>
</gene>
<sequence>MKPFFTIVLIALVIYVGSYSIFRSAHIETYSKDHTRYVIYPAEDYIYKMFRPLAYVDERFTNTKSHIGPHDTAAATDFQENGVLEHDQEGMKPGVWYLIYQNSAGSSDTIELSGVPSSFFIGDRVTITGTKQNDRVTISRITKQQ</sequence>
<evidence type="ECO:0000313" key="2">
    <source>
        <dbReference type="Proteomes" id="UP000179047"/>
    </source>
</evidence>
<organism evidence="1 2">
    <name type="scientific">Candidatus Yanofskybacteria bacterium RIFCSPLOWO2_01_FULL_49_25</name>
    <dbReference type="NCBI Taxonomy" id="1802701"/>
    <lineage>
        <taxon>Bacteria</taxon>
        <taxon>Candidatus Yanofskyibacteriota</taxon>
    </lineage>
</organism>
<accession>A0A1F8GY51</accession>
<dbReference type="AlphaFoldDB" id="A0A1F8GY51"/>
<comment type="caution">
    <text evidence="1">The sequence shown here is derived from an EMBL/GenBank/DDBJ whole genome shotgun (WGS) entry which is preliminary data.</text>
</comment>
<reference evidence="1 2" key="1">
    <citation type="journal article" date="2016" name="Nat. Commun.">
        <title>Thousands of microbial genomes shed light on interconnected biogeochemical processes in an aquifer system.</title>
        <authorList>
            <person name="Anantharaman K."/>
            <person name="Brown C.T."/>
            <person name="Hug L.A."/>
            <person name="Sharon I."/>
            <person name="Castelle C.J."/>
            <person name="Probst A.J."/>
            <person name="Thomas B.C."/>
            <person name="Singh A."/>
            <person name="Wilkins M.J."/>
            <person name="Karaoz U."/>
            <person name="Brodie E.L."/>
            <person name="Williams K.H."/>
            <person name="Hubbard S.S."/>
            <person name="Banfield J.F."/>
        </authorList>
    </citation>
    <scope>NUCLEOTIDE SEQUENCE [LARGE SCALE GENOMIC DNA]</scope>
</reference>
<name>A0A1F8GY51_9BACT</name>
<protein>
    <submittedName>
        <fullName evidence="1">Uncharacterized protein</fullName>
    </submittedName>
</protein>